<organism evidence="1 2">
    <name type="scientific">Fusarium pseudograminearum (strain CS3096)</name>
    <name type="common">Wheat and barley crown-rot fungus</name>
    <dbReference type="NCBI Taxonomy" id="1028729"/>
    <lineage>
        <taxon>Eukaryota</taxon>
        <taxon>Fungi</taxon>
        <taxon>Dikarya</taxon>
        <taxon>Ascomycota</taxon>
        <taxon>Pezizomycotina</taxon>
        <taxon>Sordariomycetes</taxon>
        <taxon>Hypocreomycetidae</taxon>
        <taxon>Hypocreales</taxon>
        <taxon>Nectriaceae</taxon>
        <taxon>Fusarium</taxon>
    </lineage>
</organism>
<dbReference type="OrthoDB" id="3728558at2759"/>
<evidence type="ECO:0008006" key="3">
    <source>
        <dbReference type="Google" id="ProtNLM"/>
    </source>
</evidence>
<dbReference type="EMBL" id="AFNW01000006">
    <property type="protein sequence ID" value="EKJ79549.1"/>
    <property type="molecule type" value="Genomic_DNA"/>
</dbReference>
<sequence>MNTNSSGFLEWASLPSEIRSKILNTIVDEKNPGWAALSSVSQEWHNIIGARNMAKLKIGQSCVNKFGRAVVLQRNLVKHIYLKKVLDILSTWETTGPLTLEINAVAARDSQHWFKNFRLDDDYDAYDRNSPVYDPQEGITGTWHDSRHGWKNGVQVKPPPFKAWQRISRPIESTYIKFPPNNAVTCFMIR</sequence>
<dbReference type="RefSeq" id="XP_009251629.1">
    <property type="nucleotide sequence ID" value="XM_009253354.1"/>
</dbReference>
<evidence type="ECO:0000313" key="1">
    <source>
        <dbReference type="EMBL" id="EKJ79549.1"/>
    </source>
</evidence>
<dbReference type="AlphaFoldDB" id="K3VV35"/>
<reference evidence="1 2" key="1">
    <citation type="journal article" date="2012" name="PLoS Pathog.">
        <title>Comparative pathogenomics reveals horizontally acquired novel virulence genes in fungi infecting cereal hosts.</title>
        <authorList>
            <person name="Gardiner D.M."/>
            <person name="McDonald M.C."/>
            <person name="Covarelli L."/>
            <person name="Solomon P.S."/>
            <person name="Rusu A.G."/>
            <person name="Marshall M."/>
            <person name="Kazan K."/>
            <person name="Chakraborty S."/>
            <person name="McDonald B.A."/>
            <person name="Manners J.M."/>
        </authorList>
    </citation>
    <scope>NUCLEOTIDE SEQUENCE [LARGE SCALE GENOMIC DNA]</scope>
    <source>
        <strain evidence="1 2">CS3096</strain>
    </source>
</reference>
<comment type="caution">
    <text evidence="1">The sequence shown here is derived from an EMBL/GenBank/DDBJ whole genome shotgun (WGS) entry which is preliminary data.</text>
</comment>
<dbReference type="KEGG" id="fpu:FPSE_00234"/>
<proteinExistence type="predicted"/>
<keyword evidence="2" id="KW-1185">Reference proteome</keyword>
<dbReference type="Proteomes" id="UP000007978">
    <property type="component" value="Chromosome 1"/>
</dbReference>
<evidence type="ECO:0000313" key="2">
    <source>
        <dbReference type="Proteomes" id="UP000007978"/>
    </source>
</evidence>
<gene>
    <name evidence="1" type="ORF">FPSE_00234</name>
</gene>
<dbReference type="HOGENOM" id="CLU_1428048_0_0_1"/>
<name>K3VV35_FUSPC</name>
<protein>
    <recommendedName>
        <fullName evidence="3">F-box domain-containing protein</fullName>
    </recommendedName>
</protein>
<accession>K3VV35</accession>
<dbReference type="GeneID" id="20358854"/>